<dbReference type="PRINTS" id="PR00252">
    <property type="entry name" value="NRIONCHANNEL"/>
</dbReference>
<keyword evidence="3 5" id="KW-1133">Transmembrane helix</keyword>
<feature type="domain" description="Neurotransmitter-gated ion-channel transmembrane" evidence="7">
    <location>
        <begin position="651"/>
        <end position="757"/>
    </location>
</feature>
<organism evidence="8 9">
    <name type="scientific">Strongyloides stercoralis</name>
    <name type="common">Threadworm</name>
    <dbReference type="NCBI Taxonomy" id="6248"/>
    <lineage>
        <taxon>Eukaryota</taxon>
        <taxon>Metazoa</taxon>
        <taxon>Ecdysozoa</taxon>
        <taxon>Nematoda</taxon>
        <taxon>Chromadorea</taxon>
        <taxon>Rhabditida</taxon>
        <taxon>Tylenchina</taxon>
        <taxon>Panagrolaimomorpha</taxon>
        <taxon>Strongyloidoidea</taxon>
        <taxon>Strongyloididae</taxon>
        <taxon>Strongyloides</taxon>
    </lineage>
</organism>
<evidence type="ECO:0000256" key="4">
    <source>
        <dbReference type="ARBA" id="ARBA00023136"/>
    </source>
</evidence>
<dbReference type="CDD" id="cd19051">
    <property type="entry name" value="LGIC_TM_cation"/>
    <property type="match status" value="2"/>
</dbReference>
<feature type="transmembrane region" description="Helical" evidence="5">
    <location>
        <begin position="265"/>
        <end position="285"/>
    </location>
</feature>
<dbReference type="FunFam" id="1.20.58.390:FF:000071">
    <property type="entry name" value="Ligand-Gated ion Channel"/>
    <property type="match status" value="2"/>
</dbReference>
<evidence type="ECO:0000256" key="3">
    <source>
        <dbReference type="ARBA" id="ARBA00022989"/>
    </source>
</evidence>
<evidence type="ECO:0000256" key="2">
    <source>
        <dbReference type="ARBA" id="ARBA00022692"/>
    </source>
</evidence>
<feature type="transmembrane region" description="Helical" evidence="5">
    <location>
        <begin position="645"/>
        <end position="668"/>
    </location>
</feature>
<keyword evidence="5" id="KW-0406">Ion transport</keyword>
<proteinExistence type="inferred from homology"/>
<dbReference type="GO" id="GO:0016020">
    <property type="term" value="C:membrane"/>
    <property type="evidence" value="ECO:0007669"/>
    <property type="project" value="UniProtKB-SubCell"/>
</dbReference>
<dbReference type="Pfam" id="PF02932">
    <property type="entry name" value="Neur_chan_memb"/>
    <property type="match status" value="2"/>
</dbReference>
<dbReference type="SUPFAM" id="SSF90112">
    <property type="entry name" value="Neurotransmitter-gated ion-channel transmembrane pore"/>
    <property type="match status" value="2"/>
</dbReference>
<keyword evidence="8" id="KW-1185">Reference proteome</keyword>
<feature type="transmembrane region" description="Helical" evidence="5">
    <location>
        <begin position="825"/>
        <end position="845"/>
    </location>
</feature>
<dbReference type="Pfam" id="PF02931">
    <property type="entry name" value="Neur_chan_LBD"/>
    <property type="match status" value="2"/>
</dbReference>
<evidence type="ECO:0000313" key="9">
    <source>
        <dbReference type="WBParaSite" id="TCONS_00015545.p1"/>
    </source>
</evidence>
<dbReference type="InterPro" id="IPR006202">
    <property type="entry name" value="Neur_chan_lig-bd"/>
</dbReference>
<sequence length="861" mass="99904">VEMIKCKKCYIICYYLFFYYNIIYGSHLIEYILYEYDNRIRPYADYNFPVMVNMTIVLGILTELNENQQVAAFVISHVQKWNDPQLQWNPEKFNNQTQVIIPHKYIWVPKLFVYNSKDTKMMLDDSRFDARISYNGNVKINIPQYINCICRLHIETFPFDTQYCAIALASPLLTIDEMNVTVLQPPELSYFTGNAEWELKNVTVKRIEFQEEDEWRVEVHYIFQLKRRPMFYLTVIVAPNFLISFLSILGIFSPGSNDGQRNEKVSLGLGCLLAMTVLLGIVAGAMPKSNSIPLLGYYILSVIIICATAVAVSMSFLTINKRFIDNNKMPTDFAYRLMGVKPRTIESRRHYSKISSSFMFSTTDKVRKNKIFTGFETPGIEAIYNELSSIIRYHQNLIFQMKKKEAKKAIEHEWNRIFVRVDYCCLLFFELLNILTLGNLITYFEYLFKCVVTHCSNEKTNNVVSYLQSDTSELLNQLLSDYDKRILTEIRENQQVASFVISHYQKWQDPKLTWDPSEYGNIKQIVIPQSYLWVPKLFIYNSMDTKDMLGENKYDVRVQHTGHVKLNIPQFVTCICRLSIELFPFDTQFCAIALASPLMTTSELKINGNAEWLLLDVTVRNLAFTEDGEERPEILYIISLKRRPIYYLTVIVAPTFLISALSILGIFSPGTNDGPRNEKVSLGLGSLLAMTVLLDIVAGAMPKSNSIPLLGYYIIAVIILCAVAVAVSMALLALSRHFIQTQELPSSFAYRVLWMMPKRRPVDYWETDHSEEETKILLPKYSDLIAIYNQVRHISIAQIRFRKKLEKQQMHSLIEKEWNKLFSRFDFFFLFIFQLLNLIILALFLRNAYSPTPSVPDDFAV</sequence>
<dbReference type="Proteomes" id="UP000035681">
    <property type="component" value="Unplaced"/>
</dbReference>
<evidence type="ECO:0000259" key="6">
    <source>
        <dbReference type="Pfam" id="PF02931"/>
    </source>
</evidence>
<dbReference type="InterPro" id="IPR006029">
    <property type="entry name" value="Neurotrans-gated_channel_TM"/>
</dbReference>
<dbReference type="Gene3D" id="2.70.170.10">
    <property type="entry name" value="Neurotransmitter-gated ion-channel ligand-binding domain"/>
    <property type="match status" value="2"/>
</dbReference>
<accession>A0AAF5DQI2</accession>
<dbReference type="Gene3D" id="1.20.58.390">
    <property type="entry name" value="Neurotransmitter-gated ion-channel transmembrane domain"/>
    <property type="match status" value="2"/>
</dbReference>
<dbReference type="PROSITE" id="PS00236">
    <property type="entry name" value="NEUROTR_ION_CHANNEL"/>
    <property type="match status" value="2"/>
</dbReference>
<dbReference type="CDD" id="cd18989">
    <property type="entry name" value="LGIC_ECD_cation"/>
    <property type="match status" value="2"/>
</dbReference>
<feature type="transmembrane region" description="Helical" evidence="5">
    <location>
        <begin position="680"/>
        <end position="700"/>
    </location>
</feature>
<protein>
    <submittedName>
        <fullName evidence="9">Neurotransmitter-gated ion-channel ligand-binding domain-containing protein</fullName>
    </submittedName>
</protein>
<dbReference type="InterPro" id="IPR036719">
    <property type="entry name" value="Neuro-gated_channel_TM_sf"/>
</dbReference>
<keyword evidence="5" id="KW-0407">Ion channel</keyword>
<feature type="transmembrane region" description="Helical" evidence="5">
    <location>
        <begin position="12"/>
        <end position="34"/>
    </location>
</feature>
<dbReference type="InterPro" id="IPR018000">
    <property type="entry name" value="Neurotransmitter_ion_chnl_CS"/>
</dbReference>
<dbReference type="GO" id="GO:0004888">
    <property type="term" value="F:transmembrane signaling receptor activity"/>
    <property type="evidence" value="ECO:0007669"/>
    <property type="project" value="InterPro"/>
</dbReference>
<dbReference type="SUPFAM" id="SSF63712">
    <property type="entry name" value="Nicotinic receptor ligand binding domain-like"/>
    <property type="match status" value="2"/>
</dbReference>
<dbReference type="GO" id="GO:0005230">
    <property type="term" value="F:extracellular ligand-gated monoatomic ion channel activity"/>
    <property type="evidence" value="ECO:0007669"/>
    <property type="project" value="InterPro"/>
</dbReference>
<name>A0AAF5DQI2_STRER</name>
<evidence type="ECO:0000313" key="8">
    <source>
        <dbReference type="Proteomes" id="UP000035681"/>
    </source>
</evidence>
<feature type="domain" description="Neurotransmitter-gated ion-channel ligand-binding" evidence="6">
    <location>
        <begin position="27"/>
        <end position="229"/>
    </location>
</feature>
<reference evidence="9" key="1">
    <citation type="submission" date="2024-02" db="UniProtKB">
        <authorList>
            <consortium name="WormBaseParasite"/>
        </authorList>
    </citation>
    <scope>IDENTIFICATION</scope>
</reference>
<dbReference type="PANTHER" id="PTHR18945">
    <property type="entry name" value="NEUROTRANSMITTER GATED ION CHANNEL"/>
    <property type="match status" value="1"/>
</dbReference>
<dbReference type="AlphaFoldDB" id="A0AAF5DQI2"/>
<feature type="transmembrane region" description="Helical" evidence="5">
    <location>
        <begin position="297"/>
        <end position="319"/>
    </location>
</feature>
<keyword evidence="4 5" id="KW-0472">Membrane</keyword>
<evidence type="ECO:0000259" key="7">
    <source>
        <dbReference type="Pfam" id="PF02932"/>
    </source>
</evidence>
<keyword evidence="5" id="KW-0813">Transport</keyword>
<comment type="caution">
    <text evidence="5">Lacks conserved residue(s) required for the propagation of feature annotation.</text>
</comment>
<comment type="subcellular location">
    <subcellularLocation>
        <location evidence="1">Membrane</location>
        <topology evidence="1">Multi-pass membrane protein</topology>
    </subcellularLocation>
</comment>
<evidence type="ECO:0000256" key="5">
    <source>
        <dbReference type="RuleBase" id="RU000687"/>
    </source>
</evidence>
<comment type="similarity">
    <text evidence="5">Belongs to the ligand-gated ion channel (TC 1.A.9) family.</text>
</comment>
<dbReference type="InterPro" id="IPR036734">
    <property type="entry name" value="Neur_chan_lig-bd_sf"/>
</dbReference>
<dbReference type="InterPro" id="IPR038050">
    <property type="entry name" value="Neuro_actylchol_rec"/>
</dbReference>
<dbReference type="FunFam" id="2.70.170.10:FF:000027">
    <property type="entry name" value="Ligand-Gated ion Channel"/>
    <property type="match status" value="2"/>
</dbReference>
<evidence type="ECO:0000256" key="1">
    <source>
        <dbReference type="ARBA" id="ARBA00004141"/>
    </source>
</evidence>
<dbReference type="WBParaSite" id="TCONS_00015545.p1">
    <property type="protein sequence ID" value="TCONS_00015545.p1"/>
    <property type="gene ID" value="XLOC_010008"/>
</dbReference>
<feature type="transmembrane region" description="Helical" evidence="5">
    <location>
        <begin position="712"/>
        <end position="734"/>
    </location>
</feature>
<keyword evidence="2 5" id="KW-0812">Transmembrane</keyword>
<feature type="transmembrane region" description="Helical" evidence="5">
    <location>
        <begin position="230"/>
        <end position="253"/>
    </location>
</feature>
<feature type="domain" description="Neurotransmitter-gated ion-channel ligand-binding" evidence="6">
    <location>
        <begin position="487"/>
        <end position="610"/>
    </location>
</feature>
<feature type="domain" description="Neurotransmitter-gated ion-channel transmembrane" evidence="7">
    <location>
        <begin position="237"/>
        <end position="432"/>
    </location>
</feature>
<dbReference type="InterPro" id="IPR006201">
    <property type="entry name" value="Neur_channel"/>
</dbReference>